<protein>
    <submittedName>
        <fullName evidence="2">Uncharacterized protein</fullName>
    </submittedName>
</protein>
<organism evidence="2 3">
    <name type="scientific">Prorocentrum cordatum</name>
    <dbReference type="NCBI Taxonomy" id="2364126"/>
    <lineage>
        <taxon>Eukaryota</taxon>
        <taxon>Sar</taxon>
        <taxon>Alveolata</taxon>
        <taxon>Dinophyceae</taxon>
        <taxon>Prorocentrales</taxon>
        <taxon>Prorocentraceae</taxon>
        <taxon>Prorocentrum</taxon>
    </lineage>
</organism>
<proteinExistence type="predicted"/>
<dbReference type="Proteomes" id="UP001189429">
    <property type="component" value="Unassembled WGS sequence"/>
</dbReference>
<sequence>MKETGPERSLEVVPRRASRGPELAGWRRSAKSWQRVAAHKRRAHELLDRATWLGGLPALRQPRRSNEAVGEASAHKQHFQLDSRGIVKVEPSSPMQPVHASQVQHDSGLAPLLVQLSTSDM</sequence>
<evidence type="ECO:0000313" key="3">
    <source>
        <dbReference type="Proteomes" id="UP001189429"/>
    </source>
</evidence>
<keyword evidence="3" id="KW-1185">Reference proteome</keyword>
<evidence type="ECO:0000256" key="1">
    <source>
        <dbReference type="SAM" id="MobiDB-lite"/>
    </source>
</evidence>
<accession>A0ABN9T2T1</accession>
<evidence type="ECO:0000313" key="2">
    <source>
        <dbReference type="EMBL" id="CAK0839293.1"/>
    </source>
</evidence>
<feature type="compositionally biased region" description="Polar residues" evidence="1">
    <location>
        <begin position="93"/>
        <end position="105"/>
    </location>
</feature>
<comment type="caution">
    <text evidence="2">The sequence shown here is derived from an EMBL/GenBank/DDBJ whole genome shotgun (WGS) entry which is preliminary data.</text>
</comment>
<feature type="compositionally biased region" description="Basic and acidic residues" evidence="1">
    <location>
        <begin position="1"/>
        <end position="14"/>
    </location>
</feature>
<name>A0ABN9T2T1_9DINO</name>
<gene>
    <name evidence="2" type="ORF">PCOR1329_LOCUS35005</name>
</gene>
<feature type="region of interest" description="Disordered" evidence="1">
    <location>
        <begin position="63"/>
        <end position="82"/>
    </location>
</feature>
<dbReference type="EMBL" id="CAUYUJ010014282">
    <property type="protein sequence ID" value="CAK0839293.1"/>
    <property type="molecule type" value="Genomic_DNA"/>
</dbReference>
<feature type="region of interest" description="Disordered" evidence="1">
    <location>
        <begin position="90"/>
        <end position="121"/>
    </location>
</feature>
<feature type="region of interest" description="Disordered" evidence="1">
    <location>
        <begin position="1"/>
        <end position="23"/>
    </location>
</feature>
<reference evidence="2" key="1">
    <citation type="submission" date="2023-10" db="EMBL/GenBank/DDBJ databases">
        <authorList>
            <person name="Chen Y."/>
            <person name="Shah S."/>
            <person name="Dougan E. K."/>
            <person name="Thang M."/>
            <person name="Chan C."/>
        </authorList>
    </citation>
    <scope>NUCLEOTIDE SEQUENCE [LARGE SCALE GENOMIC DNA]</scope>
</reference>